<proteinExistence type="predicted"/>
<evidence type="ECO:0000313" key="2">
    <source>
        <dbReference type="Proteomes" id="UP000717696"/>
    </source>
</evidence>
<accession>A0A9P9JI20</accession>
<keyword evidence="2" id="KW-1185">Reference proteome</keyword>
<evidence type="ECO:0000313" key="1">
    <source>
        <dbReference type="EMBL" id="KAH7162307.1"/>
    </source>
</evidence>
<protein>
    <submittedName>
        <fullName evidence="1">Uncharacterized protein</fullName>
    </submittedName>
</protein>
<dbReference type="AlphaFoldDB" id="A0A9P9JI20"/>
<dbReference type="PROSITE" id="PS51257">
    <property type="entry name" value="PROKAR_LIPOPROTEIN"/>
    <property type="match status" value="1"/>
</dbReference>
<organism evidence="1 2">
    <name type="scientific">Dactylonectria estremocensis</name>
    <dbReference type="NCBI Taxonomy" id="1079267"/>
    <lineage>
        <taxon>Eukaryota</taxon>
        <taxon>Fungi</taxon>
        <taxon>Dikarya</taxon>
        <taxon>Ascomycota</taxon>
        <taxon>Pezizomycotina</taxon>
        <taxon>Sordariomycetes</taxon>
        <taxon>Hypocreomycetidae</taxon>
        <taxon>Hypocreales</taxon>
        <taxon>Nectriaceae</taxon>
        <taxon>Dactylonectria</taxon>
    </lineage>
</organism>
<comment type="caution">
    <text evidence="1">The sequence shown here is derived from an EMBL/GenBank/DDBJ whole genome shotgun (WGS) entry which is preliminary data.</text>
</comment>
<sequence>MSFKVGTEGVVHEKNTICFNGVLFSLLLSSLFSCRARHFNVRILYDAIPASSDAESDCGNSASVQTSTSLPTINERLSAGHDGFKLPCVADKGVNICFSFDPSDCFDGLGQTRSIPELLSPLLATDSTQCFIFGPEHSNPASASPYPGAGGGKFLAYPNPSIGREDTQF</sequence>
<name>A0A9P9JI20_9HYPO</name>
<dbReference type="EMBL" id="JAGMUU010000001">
    <property type="protein sequence ID" value="KAH7162307.1"/>
    <property type="molecule type" value="Genomic_DNA"/>
</dbReference>
<gene>
    <name evidence="1" type="ORF">B0J13DRAFT_5498</name>
</gene>
<dbReference type="Proteomes" id="UP000717696">
    <property type="component" value="Unassembled WGS sequence"/>
</dbReference>
<reference evidence="1" key="1">
    <citation type="journal article" date="2021" name="Nat. Commun.">
        <title>Genetic determinants of endophytism in the Arabidopsis root mycobiome.</title>
        <authorList>
            <person name="Mesny F."/>
            <person name="Miyauchi S."/>
            <person name="Thiergart T."/>
            <person name="Pickel B."/>
            <person name="Atanasova L."/>
            <person name="Karlsson M."/>
            <person name="Huettel B."/>
            <person name="Barry K.W."/>
            <person name="Haridas S."/>
            <person name="Chen C."/>
            <person name="Bauer D."/>
            <person name="Andreopoulos W."/>
            <person name="Pangilinan J."/>
            <person name="LaButti K."/>
            <person name="Riley R."/>
            <person name="Lipzen A."/>
            <person name="Clum A."/>
            <person name="Drula E."/>
            <person name="Henrissat B."/>
            <person name="Kohler A."/>
            <person name="Grigoriev I.V."/>
            <person name="Martin F.M."/>
            <person name="Hacquard S."/>
        </authorList>
    </citation>
    <scope>NUCLEOTIDE SEQUENCE</scope>
    <source>
        <strain evidence="1">MPI-CAGE-AT-0021</strain>
    </source>
</reference>